<dbReference type="RefSeq" id="XP_002118334.1">
    <property type="nucleotide sequence ID" value="XM_002118298.1"/>
</dbReference>
<proteinExistence type="predicted"/>
<accession>B3SDL4</accession>
<dbReference type="CTD" id="6759544"/>
<evidence type="ECO:0000313" key="2">
    <source>
        <dbReference type="Proteomes" id="UP000009022"/>
    </source>
</evidence>
<evidence type="ECO:0000313" key="1">
    <source>
        <dbReference type="EMBL" id="EDV19185.1"/>
    </source>
</evidence>
<dbReference type="HOGENOM" id="CLU_1898885_0_0_1"/>
<dbReference type="KEGG" id="tad:TRIADDRAFT_62372"/>
<dbReference type="AlphaFoldDB" id="B3SDL4"/>
<dbReference type="GeneID" id="6759544"/>
<gene>
    <name evidence="1" type="ORF">TRIADDRAFT_62372</name>
</gene>
<keyword evidence="2" id="KW-1185">Reference proteome</keyword>
<dbReference type="EMBL" id="DS985281">
    <property type="protein sequence ID" value="EDV19185.1"/>
    <property type="molecule type" value="Genomic_DNA"/>
</dbReference>
<dbReference type="InParanoid" id="B3SDL4"/>
<name>B3SDL4_TRIAD</name>
<protein>
    <submittedName>
        <fullName evidence="1">Uncharacterized protein</fullName>
    </submittedName>
</protein>
<dbReference type="Proteomes" id="UP000009022">
    <property type="component" value="Unassembled WGS sequence"/>
</dbReference>
<reference evidence="1 2" key="1">
    <citation type="journal article" date="2008" name="Nature">
        <title>The Trichoplax genome and the nature of placozoans.</title>
        <authorList>
            <person name="Srivastava M."/>
            <person name="Begovic E."/>
            <person name="Chapman J."/>
            <person name="Putnam N.H."/>
            <person name="Hellsten U."/>
            <person name="Kawashima T."/>
            <person name="Kuo A."/>
            <person name="Mitros T."/>
            <person name="Salamov A."/>
            <person name="Carpenter M.L."/>
            <person name="Signorovitch A.Y."/>
            <person name="Moreno M.A."/>
            <person name="Kamm K."/>
            <person name="Grimwood J."/>
            <person name="Schmutz J."/>
            <person name="Shapiro H."/>
            <person name="Grigoriev I.V."/>
            <person name="Buss L.W."/>
            <person name="Schierwater B."/>
            <person name="Dellaporta S.L."/>
            <person name="Rokhsar D.S."/>
        </authorList>
    </citation>
    <scope>NUCLEOTIDE SEQUENCE [LARGE SCALE GENOMIC DNA]</scope>
    <source>
        <strain evidence="1 2">Grell-BS-1999</strain>
    </source>
</reference>
<organism evidence="1 2">
    <name type="scientific">Trichoplax adhaerens</name>
    <name type="common">Trichoplax reptans</name>
    <dbReference type="NCBI Taxonomy" id="10228"/>
    <lineage>
        <taxon>Eukaryota</taxon>
        <taxon>Metazoa</taxon>
        <taxon>Placozoa</taxon>
        <taxon>Uniplacotomia</taxon>
        <taxon>Trichoplacea</taxon>
        <taxon>Trichoplacidae</taxon>
        <taxon>Trichoplax</taxon>
    </lineage>
</organism>
<sequence>METAIDGIHAAKMSISLERKCSYLVIASASTMFQSNINSRGERNRKLTMAFNYIQIYELGLLKSHKMREKMFHLPKHLIGITGESNNTSNREFYKFLFRRAIRSLLTLSKDGEEQTGTVWSHSLFFFCKEFKSE</sequence>